<accession>A0A2Z2J5J7</accession>
<dbReference type="InterPro" id="IPR003439">
    <property type="entry name" value="ABC_transporter-like_ATP-bd"/>
</dbReference>
<proteinExistence type="inferred from homology"/>
<dbReference type="GO" id="GO:0005524">
    <property type="term" value="F:ATP binding"/>
    <property type="evidence" value="ECO:0007669"/>
    <property type="project" value="UniProtKB-KW"/>
</dbReference>
<dbReference type="Proteomes" id="UP000250197">
    <property type="component" value="Chromosome"/>
</dbReference>
<keyword evidence="2" id="KW-0813">Transport</keyword>
<dbReference type="InterPro" id="IPR027417">
    <property type="entry name" value="P-loop_NTPase"/>
</dbReference>
<evidence type="ECO:0000256" key="3">
    <source>
        <dbReference type="ARBA" id="ARBA00022741"/>
    </source>
</evidence>
<dbReference type="PROSITE" id="PS50893">
    <property type="entry name" value="ABC_TRANSPORTER_2"/>
    <property type="match status" value="1"/>
</dbReference>
<dbReference type="Pfam" id="PF00005">
    <property type="entry name" value="ABC_tran"/>
    <property type="match status" value="1"/>
</dbReference>
<comment type="similarity">
    <text evidence="1">Belongs to the ABC transporter superfamily.</text>
</comment>
<gene>
    <name evidence="5" type="ORF">CBE89_10585</name>
</gene>
<evidence type="ECO:0000256" key="1">
    <source>
        <dbReference type="ARBA" id="ARBA00005417"/>
    </source>
</evidence>
<dbReference type="EMBL" id="CP021252">
    <property type="protein sequence ID" value="ART21881.1"/>
    <property type="molecule type" value="Genomic_DNA"/>
</dbReference>
<dbReference type="SMART" id="SM00382">
    <property type="entry name" value="AAA"/>
    <property type="match status" value="1"/>
</dbReference>
<evidence type="ECO:0000313" key="6">
    <source>
        <dbReference type="Proteomes" id="UP000250197"/>
    </source>
</evidence>
<dbReference type="PANTHER" id="PTHR43335">
    <property type="entry name" value="ABC TRANSPORTER, ATP-BINDING PROTEIN"/>
    <property type="match status" value="1"/>
</dbReference>
<dbReference type="CDD" id="cd03230">
    <property type="entry name" value="ABC_DR_subfamily_A"/>
    <property type="match status" value="1"/>
</dbReference>
<keyword evidence="3" id="KW-0547">Nucleotide-binding</keyword>
<dbReference type="SUPFAM" id="SSF52540">
    <property type="entry name" value="P-loop containing nucleoside triphosphate hydrolases"/>
    <property type="match status" value="1"/>
</dbReference>
<protein>
    <submittedName>
        <fullName evidence="5">ABC transporter ATP-binding protein</fullName>
    </submittedName>
</protein>
<dbReference type="PANTHER" id="PTHR43335:SF4">
    <property type="entry name" value="ABC TRANSPORTER, ATP-BINDING PROTEIN"/>
    <property type="match status" value="1"/>
</dbReference>
<dbReference type="Gene3D" id="3.40.50.300">
    <property type="entry name" value="P-loop containing nucleotide triphosphate hydrolases"/>
    <property type="match status" value="1"/>
</dbReference>
<organism evidence="5 6">
    <name type="scientific">Corynebacterium striatum</name>
    <dbReference type="NCBI Taxonomy" id="43770"/>
    <lineage>
        <taxon>Bacteria</taxon>
        <taxon>Bacillati</taxon>
        <taxon>Actinomycetota</taxon>
        <taxon>Actinomycetes</taxon>
        <taxon>Mycobacteriales</taxon>
        <taxon>Corynebacteriaceae</taxon>
        <taxon>Corynebacterium</taxon>
    </lineage>
</organism>
<dbReference type="RefSeq" id="WP_086891912.1">
    <property type="nucleotide sequence ID" value="NZ_CP021252.1"/>
</dbReference>
<evidence type="ECO:0000256" key="2">
    <source>
        <dbReference type="ARBA" id="ARBA00022448"/>
    </source>
</evidence>
<name>A0A2Z2J5J7_CORST</name>
<reference evidence="5 6" key="1">
    <citation type="submission" date="2017-05" db="EMBL/GenBank/DDBJ databases">
        <title>Complete genome sequence of Corynebacterium striatum KC-Na-1 isolated from Neophocaena asiaeorientalis in Korea.</title>
        <authorList>
            <person name="Kim J.H."/>
            <person name="Lee K."/>
        </authorList>
    </citation>
    <scope>NUCLEOTIDE SEQUENCE [LARGE SCALE GENOMIC DNA]</scope>
    <source>
        <strain evidence="5 6">KC-Na-01</strain>
    </source>
</reference>
<sequence length="270" mass="28659">MDSFSHAPILSDPRAAAFSVRGLHKSFDGRPAVHNLDLDVPRGSIYGIVGPNGAGKTTMLTMACGLQRPDAGTSFIAGHDVWAEPTEAKQAMGLLMDGAPVFDRLTGAEYLYYLGALRQLDEAESQRRANELLHALFLDEAAAKKIADYSAGMTKKILLAGAVLHNPEVLVLDEPLEAVDPVSGQLIQRLLLNYAARGGTVVVSSHVMSLVEGLCTHVAIIGDGHVLTSGTVDEVRGDKTLTDVFIDLVGGEELSESAFDWLSGKGASHV</sequence>
<dbReference type="GO" id="GO:0016887">
    <property type="term" value="F:ATP hydrolysis activity"/>
    <property type="evidence" value="ECO:0007669"/>
    <property type="project" value="InterPro"/>
</dbReference>
<dbReference type="InterPro" id="IPR003593">
    <property type="entry name" value="AAA+_ATPase"/>
</dbReference>
<dbReference type="KEGG" id="cstr:CBE89_10585"/>
<evidence type="ECO:0000313" key="5">
    <source>
        <dbReference type="EMBL" id="ART21881.1"/>
    </source>
</evidence>
<keyword evidence="4 5" id="KW-0067">ATP-binding</keyword>
<dbReference type="AlphaFoldDB" id="A0A2Z2J5J7"/>
<evidence type="ECO:0000256" key="4">
    <source>
        <dbReference type="ARBA" id="ARBA00022840"/>
    </source>
</evidence>